<dbReference type="InterPro" id="IPR015915">
    <property type="entry name" value="Kelch-typ_b-propeller"/>
</dbReference>
<accession>A0ABW5NGQ8</accession>
<evidence type="ECO:0000313" key="5">
    <source>
        <dbReference type="Proteomes" id="UP001597393"/>
    </source>
</evidence>
<evidence type="ECO:0000256" key="3">
    <source>
        <dbReference type="SAM" id="SignalP"/>
    </source>
</evidence>
<reference evidence="5" key="1">
    <citation type="journal article" date="2019" name="Int. J. Syst. Evol. Microbiol.">
        <title>The Global Catalogue of Microorganisms (GCM) 10K type strain sequencing project: providing services to taxonomists for standard genome sequencing and annotation.</title>
        <authorList>
            <consortium name="The Broad Institute Genomics Platform"/>
            <consortium name="The Broad Institute Genome Sequencing Center for Infectious Disease"/>
            <person name="Wu L."/>
            <person name="Ma J."/>
        </authorList>
    </citation>
    <scope>NUCLEOTIDE SEQUENCE [LARGE SCALE GENOMIC DNA]</scope>
    <source>
        <strain evidence="5">KCTC 42248</strain>
    </source>
</reference>
<keyword evidence="1" id="KW-0880">Kelch repeat</keyword>
<keyword evidence="5" id="KW-1185">Reference proteome</keyword>
<name>A0ABW5NGQ8_9SPHI</name>
<keyword evidence="2" id="KW-0677">Repeat</keyword>
<protein>
    <submittedName>
        <fullName evidence="4">Kelch repeat-containing protein</fullName>
    </submittedName>
</protein>
<gene>
    <name evidence="4" type="ORF">ACFSQ3_04230</name>
</gene>
<dbReference type="EMBL" id="JBHUMA010000004">
    <property type="protein sequence ID" value="MFD2598152.1"/>
    <property type="molecule type" value="Genomic_DNA"/>
</dbReference>
<comment type="caution">
    <text evidence="4">The sequence shown here is derived from an EMBL/GenBank/DDBJ whole genome shotgun (WGS) entry which is preliminary data.</text>
</comment>
<organism evidence="4 5">
    <name type="scientific">Sphingobacterium corticis</name>
    <dbReference type="NCBI Taxonomy" id="1812823"/>
    <lineage>
        <taxon>Bacteria</taxon>
        <taxon>Pseudomonadati</taxon>
        <taxon>Bacteroidota</taxon>
        <taxon>Sphingobacteriia</taxon>
        <taxon>Sphingobacteriales</taxon>
        <taxon>Sphingobacteriaceae</taxon>
        <taxon>Sphingobacterium</taxon>
    </lineage>
</organism>
<evidence type="ECO:0000256" key="2">
    <source>
        <dbReference type="ARBA" id="ARBA00022737"/>
    </source>
</evidence>
<evidence type="ECO:0000256" key="1">
    <source>
        <dbReference type="ARBA" id="ARBA00022441"/>
    </source>
</evidence>
<proteinExistence type="predicted"/>
<keyword evidence="3" id="KW-0732">Signal</keyword>
<dbReference type="Pfam" id="PF24681">
    <property type="entry name" value="Kelch_KLHDC2_KLHL20_DRC7"/>
    <property type="match status" value="1"/>
</dbReference>
<sequence>MKKKNWLALLLVGAIAITSFQSCSKDDDETGTTTDTGPTEWTRATVFSDDPREGAASFVINDKAYVVGGYTATRAILNDAQSFDGSQWDTAATFIGTPRHRAVGFAIEGAGYVGTGYDGTSALKDFYRYNSANNTWTKIADFPGEARFGAVAFSLGGVGYVGLGETATGKTFDDMYRYNPSSNTWERIQTQFGWKRSGAFAFVIGNKAYVGGGRTNNQLPEDFLSFDGTTWTPLRNLNRSDADNTYDVRRSNASAFVIGGQGYLVSGRGSAGLIANVWKYDPASDTWTGQHQAIQGSGAREKAVGFAIGNNGFITTGSNGTGRENFFDETLKFVPVR</sequence>
<dbReference type="SUPFAM" id="SSF117281">
    <property type="entry name" value="Kelch motif"/>
    <property type="match status" value="1"/>
</dbReference>
<dbReference type="Gene3D" id="2.120.10.80">
    <property type="entry name" value="Kelch-type beta propeller"/>
    <property type="match status" value="2"/>
</dbReference>
<dbReference type="Proteomes" id="UP001597393">
    <property type="component" value="Unassembled WGS sequence"/>
</dbReference>
<dbReference type="PANTHER" id="PTHR24412">
    <property type="entry name" value="KELCH PROTEIN"/>
    <property type="match status" value="1"/>
</dbReference>
<dbReference type="PROSITE" id="PS51257">
    <property type="entry name" value="PROKAR_LIPOPROTEIN"/>
    <property type="match status" value="1"/>
</dbReference>
<feature type="chain" id="PRO_5045537199" evidence="3">
    <location>
        <begin position="25"/>
        <end position="337"/>
    </location>
</feature>
<evidence type="ECO:0000313" key="4">
    <source>
        <dbReference type="EMBL" id="MFD2598152.1"/>
    </source>
</evidence>
<feature type="signal peptide" evidence="3">
    <location>
        <begin position="1"/>
        <end position="24"/>
    </location>
</feature>
<dbReference type="RefSeq" id="WP_380867810.1">
    <property type="nucleotide sequence ID" value="NZ_JBHUMA010000004.1"/>
</dbReference>
<dbReference type="PANTHER" id="PTHR24412:SF489">
    <property type="entry name" value="RING FINGER DOMAIN AND KELCH REPEAT-CONTAINING PROTEIN DDB_G0271372"/>
    <property type="match status" value="1"/>
</dbReference>